<proteinExistence type="predicted"/>
<keyword evidence="2" id="KW-1185">Reference proteome</keyword>
<accession>A0ACC3B024</accession>
<comment type="caution">
    <text evidence="1">The sequence shown here is derived from an EMBL/GenBank/DDBJ whole genome shotgun (WGS) entry which is preliminary data.</text>
</comment>
<dbReference type="EMBL" id="JAOPJF010000040">
    <property type="protein sequence ID" value="KAK1143436.1"/>
    <property type="molecule type" value="Genomic_DNA"/>
</dbReference>
<protein>
    <submittedName>
        <fullName evidence="1">Uncharacterized protein</fullName>
    </submittedName>
</protein>
<gene>
    <name evidence="1" type="ORF">N8T08_006764</name>
</gene>
<sequence>MALRSITLAVWDMKVLVQRHRFRGRARPFRLQGGILEGEHPGIYGQFFGQSSFSSWSIVREDSVINVSGTSEKKEELQLLSPLGCGIQTGSGAIIHVAKAGVNDCVAVIGLGGVGLSAVMGARLAGCAHIIGIDRHQSRLELARELGATQAISTEGMSDLQAATEAVFKATDHLGANVTLDKTGVGTAPDTATVTIHAHEFMVAGKQFIGVVEGDVQPQEYIPRLINYWVKDGRRPLQKSVKFYEILRNC</sequence>
<evidence type="ECO:0000313" key="1">
    <source>
        <dbReference type="EMBL" id="KAK1143436.1"/>
    </source>
</evidence>
<reference evidence="1 2" key="1">
    <citation type="journal article" date="2023" name="ACS Omega">
        <title>Identification of the Neoaspergillic Acid Biosynthesis Gene Cluster by Establishing an In Vitro CRISPR-Ribonucleoprotein Genetic System in Aspergillus melleus.</title>
        <authorList>
            <person name="Yuan B."/>
            <person name="Grau M.F."/>
            <person name="Murata R.M."/>
            <person name="Torok T."/>
            <person name="Venkateswaran K."/>
            <person name="Stajich J.E."/>
            <person name="Wang C.C.C."/>
        </authorList>
    </citation>
    <scope>NUCLEOTIDE SEQUENCE [LARGE SCALE GENOMIC DNA]</scope>
    <source>
        <strain evidence="1 2">IMV 1140</strain>
    </source>
</reference>
<name>A0ACC3B024_9EURO</name>
<evidence type="ECO:0000313" key="2">
    <source>
        <dbReference type="Proteomes" id="UP001177260"/>
    </source>
</evidence>
<dbReference type="Proteomes" id="UP001177260">
    <property type="component" value="Unassembled WGS sequence"/>
</dbReference>
<organism evidence="1 2">
    <name type="scientific">Aspergillus melleus</name>
    <dbReference type="NCBI Taxonomy" id="138277"/>
    <lineage>
        <taxon>Eukaryota</taxon>
        <taxon>Fungi</taxon>
        <taxon>Dikarya</taxon>
        <taxon>Ascomycota</taxon>
        <taxon>Pezizomycotina</taxon>
        <taxon>Eurotiomycetes</taxon>
        <taxon>Eurotiomycetidae</taxon>
        <taxon>Eurotiales</taxon>
        <taxon>Aspergillaceae</taxon>
        <taxon>Aspergillus</taxon>
        <taxon>Aspergillus subgen. Circumdati</taxon>
    </lineage>
</organism>